<evidence type="ECO:0008006" key="3">
    <source>
        <dbReference type="Google" id="ProtNLM"/>
    </source>
</evidence>
<gene>
    <name evidence="2" type="ORF">MNB_ARC-1_950</name>
</gene>
<evidence type="ECO:0000313" key="2">
    <source>
        <dbReference type="EMBL" id="VAY86966.1"/>
    </source>
</evidence>
<feature type="coiled-coil region" evidence="1">
    <location>
        <begin position="144"/>
        <end position="179"/>
    </location>
</feature>
<name>A0A3B1DSF5_9ZZZZ</name>
<dbReference type="AlphaFoldDB" id="A0A3B1DSF5"/>
<dbReference type="Pfam" id="PF09903">
    <property type="entry name" value="DUF2130"/>
    <property type="match status" value="1"/>
</dbReference>
<accession>A0A3B1DSF5</accession>
<dbReference type="InterPro" id="IPR019219">
    <property type="entry name" value="DUF2130"/>
</dbReference>
<evidence type="ECO:0000256" key="1">
    <source>
        <dbReference type="SAM" id="Coils"/>
    </source>
</evidence>
<sequence>MNSKKAIKCPHCNKDIDINDALYHQLENDFENEIKEKRKEYKKALVQLKEKEENLNKKIEEKASQQLKEELKKKELELKKNLEKEQGNSISMLKKELDEKSEQVKELNESKILIQKLVREKEEITSSIKAKSELELNQKILLEKEKITQQINEENALKNKESEEKFAQVQAQLKIAQQKINQGSMQLQGEVQELAIEEYLANKYHFDNISEIKKGQKGADCIQIVNTREMQNCGSIYYESKRTKEFSNLWIEKFKSDMREKGSDIGVLVTESLPKDMQKMGLKNNIWICTFEEFKSLSYVLREHIIKIAQIKEHTKNKTDKMSLLYSFLTSNEFKMQIEAIVEGFTQMQMDLNTEKRSMNMLWNKREKQIEKVLQSTTKMYGSIKGIAGNSIEDIKSLSLGYDDIKKDNT</sequence>
<organism evidence="2">
    <name type="scientific">hydrothermal vent metagenome</name>
    <dbReference type="NCBI Taxonomy" id="652676"/>
    <lineage>
        <taxon>unclassified sequences</taxon>
        <taxon>metagenomes</taxon>
        <taxon>ecological metagenomes</taxon>
    </lineage>
</organism>
<keyword evidence="1" id="KW-0175">Coiled coil</keyword>
<feature type="coiled-coil region" evidence="1">
    <location>
        <begin position="27"/>
        <end position="110"/>
    </location>
</feature>
<proteinExistence type="predicted"/>
<reference evidence="2" key="1">
    <citation type="submission" date="2018-10" db="EMBL/GenBank/DDBJ databases">
        <authorList>
            <person name="Aoki K."/>
        </authorList>
    </citation>
    <scope>NUCLEOTIDE SEQUENCE</scope>
</reference>
<protein>
    <recommendedName>
        <fullName evidence="3">Caldesmon</fullName>
    </recommendedName>
</protein>
<dbReference type="EMBL" id="UOYO01000019">
    <property type="protein sequence ID" value="VAY86966.1"/>
    <property type="molecule type" value="Genomic_DNA"/>
</dbReference>